<keyword evidence="2" id="KW-1185">Reference proteome</keyword>
<sequence>MCVQRDVSVVKWPNPELPNTIEGKNARRMLETKEHLGGCVFRGLKWFTRRDSVLVRAVTAILNVWHLIISSGQCVAIPQGDKQVGTTLGLFTWG</sequence>
<proteinExistence type="predicted"/>
<organism evidence="1 2">
    <name type="scientific">Polyplax serrata</name>
    <name type="common">Common mouse louse</name>
    <dbReference type="NCBI Taxonomy" id="468196"/>
    <lineage>
        <taxon>Eukaryota</taxon>
        <taxon>Metazoa</taxon>
        <taxon>Ecdysozoa</taxon>
        <taxon>Arthropoda</taxon>
        <taxon>Hexapoda</taxon>
        <taxon>Insecta</taxon>
        <taxon>Pterygota</taxon>
        <taxon>Neoptera</taxon>
        <taxon>Paraneoptera</taxon>
        <taxon>Psocodea</taxon>
        <taxon>Troctomorpha</taxon>
        <taxon>Phthiraptera</taxon>
        <taxon>Anoplura</taxon>
        <taxon>Polyplacidae</taxon>
        <taxon>Polyplax</taxon>
    </lineage>
</organism>
<comment type="caution">
    <text evidence="1">The sequence shown here is derived from an EMBL/GenBank/DDBJ whole genome shotgun (WGS) entry which is preliminary data.</text>
</comment>
<name>A0ABR1B9X5_POLSC</name>
<dbReference type="Proteomes" id="UP001359485">
    <property type="component" value="Unassembled WGS sequence"/>
</dbReference>
<gene>
    <name evidence="1" type="ORF">RUM44_011942</name>
</gene>
<evidence type="ECO:0000313" key="1">
    <source>
        <dbReference type="EMBL" id="KAK6640256.1"/>
    </source>
</evidence>
<evidence type="ECO:0000313" key="2">
    <source>
        <dbReference type="Proteomes" id="UP001359485"/>
    </source>
</evidence>
<reference evidence="1 2" key="1">
    <citation type="submission" date="2023-09" db="EMBL/GenBank/DDBJ databases">
        <title>Genomes of two closely related lineages of the louse Polyplax serrata with different host specificities.</title>
        <authorList>
            <person name="Martinu J."/>
            <person name="Tarabai H."/>
            <person name="Stefka J."/>
            <person name="Hypsa V."/>
        </authorList>
    </citation>
    <scope>NUCLEOTIDE SEQUENCE [LARGE SCALE GENOMIC DNA]</scope>
    <source>
        <strain evidence="1">98ZLc_SE</strain>
    </source>
</reference>
<dbReference type="EMBL" id="JAWJWF010000001">
    <property type="protein sequence ID" value="KAK6640256.1"/>
    <property type="molecule type" value="Genomic_DNA"/>
</dbReference>
<accession>A0ABR1B9X5</accession>
<protein>
    <submittedName>
        <fullName evidence="1">Uncharacterized protein</fullName>
    </submittedName>
</protein>